<dbReference type="PROSITE" id="PS50280">
    <property type="entry name" value="SET"/>
    <property type="match status" value="1"/>
</dbReference>
<dbReference type="PANTHER" id="PTHR47332">
    <property type="entry name" value="SET DOMAIN-CONTAINING PROTEIN 5"/>
    <property type="match status" value="1"/>
</dbReference>
<proteinExistence type="predicted"/>
<dbReference type="AlphaFoldDB" id="A0A8H6RYP7"/>
<gene>
    <name evidence="3" type="ORF">MIND_01393100</name>
</gene>
<feature type="domain" description="SET" evidence="2">
    <location>
        <begin position="113"/>
        <end position="286"/>
    </location>
</feature>
<evidence type="ECO:0000259" key="2">
    <source>
        <dbReference type="PROSITE" id="PS50280"/>
    </source>
</evidence>
<dbReference type="SMART" id="SM00317">
    <property type="entry name" value="SET"/>
    <property type="match status" value="1"/>
</dbReference>
<dbReference type="InterPro" id="IPR046341">
    <property type="entry name" value="SET_dom_sf"/>
</dbReference>
<dbReference type="InterPro" id="IPR053185">
    <property type="entry name" value="SET_domain_protein"/>
</dbReference>
<dbReference type="PANTHER" id="PTHR47332:SF4">
    <property type="entry name" value="SET DOMAIN-CONTAINING PROTEIN 5"/>
    <property type="match status" value="1"/>
</dbReference>
<organism evidence="3 4">
    <name type="scientific">Mycena indigotica</name>
    <dbReference type="NCBI Taxonomy" id="2126181"/>
    <lineage>
        <taxon>Eukaryota</taxon>
        <taxon>Fungi</taxon>
        <taxon>Dikarya</taxon>
        <taxon>Basidiomycota</taxon>
        <taxon>Agaricomycotina</taxon>
        <taxon>Agaricomycetes</taxon>
        <taxon>Agaricomycetidae</taxon>
        <taxon>Agaricales</taxon>
        <taxon>Marasmiineae</taxon>
        <taxon>Mycenaceae</taxon>
        <taxon>Mycena</taxon>
    </lineage>
</organism>
<evidence type="ECO:0000313" key="4">
    <source>
        <dbReference type="Proteomes" id="UP000636479"/>
    </source>
</evidence>
<dbReference type="CDD" id="cd20071">
    <property type="entry name" value="SET_SMYD"/>
    <property type="match status" value="1"/>
</dbReference>
<reference evidence="3" key="1">
    <citation type="submission" date="2020-05" db="EMBL/GenBank/DDBJ databases">
        <title>Mycena genomes resolve the evolution of fungal bioluminescence.</title>
        <authorList>
            <person name="Tsai I.J."/>
        </authorList>
    </citation>
    <scope>NUCLEOTIDE SEQUENCE</scope>
    <source>
        <strain evidence="3">171206Taipei</strain>
    </source>
</reference>
<dbReference type="EMBL" id="JACAZF010000017">
    <property type="protein sequence ID" value="KAF7289312.1"/>
    <property type="molecule type" value="Genomic_DNA"/>
</dbReference>
<comment type="caution">
    <text evidence="3">The sequence shown here is derived from an EMBL/GenBank/DDBJ whole genome shotgun (WGS) entry which is preliminary data.</text>
</comment>
<sequence length="493" mass="54892">MKRGFLNSKPAKERPVASTNNSGLDPVPTQFPYAALDKPVEIPKGYETPLNILLNGSKMELPPDSFAYVWTTLPGIQLRDEPQTECVLLPESKDIILKTPGFPKPLPPMPTCPAFRVARSPGKGMGLFSTRNIKQGEIILYERPLLITPAAVRATAPEHFSPAQVVQHSLNTFERIAEVSVNRMTEERQAAFMSLHNCHMTDGSGPIVGRIRTNGFGLPGLQPGAQPKTEMEFRMGAYSVICENISRLNHSCAPNTAFSLDKAMLAYRLYAVRDIAEGEELTLQYVDVLCSKTQRQEALKPYDVTCACSVCTDPTTESDKRRSMIGSFIPTISAWAANRQLPDDWLIKKSTEVLDLIEKEGLEYFELYCIATHTIMEAYICLGDSENASKWAERVIRQPWSEEYNDQHEVEELLDPESPAYAKHGLWRMRVDENPIGELGAMFKMMGEICGPEGMKMMDNGGGMFMMLPNQNASPETLKKIADAMVKYGQPSG</sequence>
<dbReference type="GeneID" id="59352858"/>
<accession>A0A8H6RYP7</accession>
<protein>
    <submittedName>
        <fullName evidence="3">Aldehyde dehydrogenase</fullName>
    </submittedName>
</protein>
<dbReference type="Pfam" id="PF00856">
    <property type="entry name" value="SET"/>
    <property type="match status" value="1"/>
</dbReference>
<name>A0A8H6RYP7_9AGAR</name>
<dbReference type="InterPro" id="IPR001214">
    <property type="entry name" value="SET_dom"/>
</dbReference>
<dbReference type="SUPFAM" id="SSF82199">
    <property type="entry name" value="SET domain"/>
    <property type="match status" value="1"/>
</dbReference>
<dbReference type="RefSeq" id="XP_037213343.1">
    <property type="nucleotide sequence ID" value="XM_037370342.1"/>
</dbReference>
<dbReference type="Gene3D" id="2.170.270.10">
    <property type="entry name" value="SET domain"/>
    <property type="match status" value="2"/>
</dbReference>
<keyword evidence="4" id="KW-1185">Reference proteome</keyword>
<dbReference type="Proteomes" id="UP000636479">
    <property type="component" value="Unassembled WGS sequence"/>
</dbReference>
<evidence type="ECO:0000313" key="3">
    <source>
        <dbReference type="EMBL" id="KAF7289312.1"/>
    </source>
</evidence>
<feature type="region of interest" description="Disordered" evidence="1">
    <location>
        <begin position="1"/>
        <end position="30"/>
    </location>
</feature>
<dbReference type="OrthoDB" id="5945798at2759"/>
<evidence type="ECO:0000256" key="1">
    <source>
        <dbReference type="SAM" id="MobiDB-lite"/>
    </source>
</evidence>